<proteinExistence type="predicted"/>
<keyword evidence="1" id="KW-1133">Transmembrane helix</keyword>
<dbReference type="InterPro" id="IPR036465">
    <property type="entry name" value="vWFA_dom_sf"/>
</dbReference>
<evidence type="ECO:0000313" key="3">
    <source>
        <dbReference type="Proteomes" id="UP001597296"/>
    </source>
</evidence>
<dbReference type="RefSeq" id="WP_377316831.1">
    <property type="nucleotide sequence ID" value="NZ_JBHUIY010000023.1"/>
</dbReference>
<feature type="transmembrane region" description="Helical" evidence="1">
    <location>
        <begin position="20"/>
        <end position="43"/>
    </location>
</feature>
<organism evidence="2 3">
    <name type="scientific">Phaeospirillum tilakii</name>
    <dbReference type="NCBI Taxonomy" id="741673"/>
    <lineage>
        <taxon>Bacteria</taxon>
        <taxon>Pseudomonadati</taxon>
        <taxon>Pseudomonadota</taxon>
        <taxon>Alphaproteobacteria</taxon>
        <taxon>Rhodospirillales</taxon>
        <taxon>Rhodospirillaceae</taxon>
        <taxon>Phaeospirillum</taxon>
    </lineage>
</organism>
<sequence length="613" mass="63940">MPDTTRRGAIGALGRDCRGVTGLVVALTLTTLTMLMVAGIDFVRADMVKARAQAAIDAAVLAAGHSLGNANCLSQGTAYFNANMGSGYLGTSISVPLTFKVNGTTVTPTNTATTCAVAHASGDLVTATATIKLPLLSVGFLSLADIPIEVANEAQRTTNNNLELVLALDTTGSMDQSSGYGGQTKLQAMQKAAVSMVTTLFGSNSSGANIFIGLVPFTETVQAGKESGGAVHDGWLRTGAPQHFASASTWGGCFYERPTTSGGTTFTFDATPPATLKFEDWRVASYDWLASGTAVLTCSTTYKSCTQSATSIQNSSITYTTTSAGWKAGQPPLTNALNGSTYGHNYINSNANSVADVWSDGYYGCTPSPVTFLSSSSATLTTRINSLTASGATMISSGMLWAWRMLSPNWRNSDPDIGWGNATLPKDTSSTLTKAVVLLTDGNNAPAYADSVTTIFTNTKSTTSNKNRETTANFSSTYFYNMFGAYQGTPQASSGTPTNRNGSTRNGYDGNILFNVRSAATTYQLHITPGGDPDSTTAADAILTQACTNAKADGITIFTIALNTNGSVSSKTQTLLKGCASDVSYYYNVTDASTLTGVFQSITGALSELRLVK</sequence>
<keyword evidence="3" id="KW-1185">Reference proteome</keyword>
<keyword evidence="1" id="KW-0812">Transmembrane</keyword>
<gene>
    <name evidence="2" type="ORF">ACFSNB_11985</name>
</gene>
<keyword evidence="1" id="KW-0472">Membrane</keyword>
<dbReference type="Proteomes" id="UP001597296">
    <property type="component" value="Unassembled WGS sequence"/>
</dbReference>
<reference evidence="3" key="1">
    <citation type="journal article" date="2019" name="Int. J. Syst. Evol. Microbiol.">
        <title>The Global Catalogue of Microorganisms (GCM) 10K type strain sequencing project: providing services to taxonomists for standard genome sequencing and annotation.</title>
        <authorList>
            <consortium name="The Broad Institute Genomics Platform"/>
            <consortium name="The Broad Institute Genome Sequencing Center for Infectious Disease"/>
            <person name="Wu L."/>
            <person name="Ma J."/>
        </authorList>
    </citation>
    <scope>NUCLEOTIDE SEQUENCE [LARGE SCALE GENOMIC DNA]</scope>
    <source>
        <strain evidence="3">KCTC 15012</strain>
    </source>
</reference>
<comment type="caution">
    <text evidence="2">The sequence shown here is derived from an EMBL/GenBank/DDBJ whole genome shotgun (WGS) entry which is preliminary data.</text>
</comment>
<evidence type="ECO:0000313" key="2">
    <source>
        <dbReference type="EMBL" id="MFD2234527.1"/>
    </source>
</evidence>
<dbReference type="Gene3D" id="3.40.50.410">
    <property type="entry name" value="von Willebrand factor, type A domain"/>
    <property type="match status" value="1"/>
</dbReference>
<protein>
    <recommendedName>
        <fullName evidence="4">Flp pilus assembly protein TadG</fullName>
    </recommendedName>
</protein>
<dbReference type="EMBL" id="JBHUIY010000023">
    <property type="protein sequence ID" value="MFD2234527.1"/>
    <property type="molecule type" value="Genomic_DNA"/>
</dbReference>
<evidence type="ECO:0008006" key="4">
    <source>
        <dbReference type="Google" id="ProtNLM"/>
    </source>
</evidence>
<evidence type="ECO:0000256" key="1">
    <source>
        <dbReference type="SAM" id="Phobius"/>
    </source>
</evidence>
<name>A0ABW5CEW3_9PROT</name>
<dbReference type="SUPFAM" id="SSF53300">
    <property type="entry name" value="vWA-like"/>
    <property type="match status" value="1"/>
</dbReference>
<accession>A0ABW5CEW3</accession>